<proteinExistence type="predicted"/>
<organism evidence="1 2">
    <name type="scientific">Pseudoalteromonas luteoviolacea NCIMB 1942</name>
    <dbReference type="NCBI Taxonomy" id="1365253"/>
    <lineage>
        <taxon>Bacteria</taxon>
        <taxon>Pseudomonadati</taxon>
        <taxon>Pseudomonadota</taxon>
        <taxon>Gammaproteobacteria</taxon>
        <taxon>Alteromonadales</taxon>
        <taxon>Pseudoalteromonadaceae</taxon>
        <taxon>Pseudoalteromonas</taxon>
    </lineage>
</organism>
<comment type="caution">
    <text evidence="1">The sequence shown here is derived from an EMBL/GenBank/DDBJ whole genome shotgun (WGS) entry which is preliminary data.</text>
</comment>
<dbReference type="PATRIC" id="fig|1365253.3.peg.3093"/>
<protein>
    <recommendedName>
        <fullName evidence="3">Thioesterase domain-containing protein</fullName>
    </recommendedName>
</protein>
<evidence type="ECO:0000313" key="2">
    <source>
        <dbReference type="Proteomes" id="UP000076587"/>
    </source>
</evidence>
<dbReference type="SUPFAM" id="SSF54637">
    <property type="entry name" value="Thioesterase/thiol ester dehydrase-isomerase"/>
    <property type="match status" value="1"/>
</dbReference>
<reference evidence="1 2" key="1">
    <citation type="submission" date="2013-07" db="EMBL/GenBank/DDBJ databases">
        <title>Comparative Genomic and Metabolomic Analysis of Twelve Strains of Pseudoalteromonas luteoviolacea.</title>
        <authorList>
            <person name="Vynne N.G."/>
            <person name="Mansson M."/>
            <person name="Gram L."/>
        </authorList>
    </citation>
    <scope>NUCLEOTIDE SEQUENCE [LARGE SCALE GENOMIC DNA]</scope>
    <source>
        <strain evidence="1 2">NCIMB 1942</strain>
    </source>
</reference>
<sequence>MQQFFEKFVINTKINVVWGEMDALGHVNNVSYFRYFETARIDFLKQTGLLSNQRGQSHLI</sequence>
<dbReference type="Proteomes" id="UP000076587">
    <property type="component" value="Unassembled WGS sequence"/>
</dbReference>
<accession>A0A167BCV7</accession>
<evidence type="ECO:0000313" key="1">
    <source>
        <dbReference type="EMBL" id="KZN46387.1"/>
    </source>
</evidence>
<name>A0A167BCV7_9GAMM</name>
<gene>
    <name evidence="1" type="ORF">N482_12855</name>
</gene>
<dbReference type="CDD" id="cd00586">
    <property type="entry name" value="4HBT"/>
    <property type="match status" value="1"/>
</dbReference>
<dbReference type="Gene3D" id="3.10.129.10">
    <property type="entry name" value="Hotdog Thioesterase"/>
    <property type="match status" value="1"/>
</dbReference>
<evidence type="ECO:0008006" key="3">
    <source>
        <dbReference type="Google" id="ProtNLM"/>
    </source>
</evidence>
<dbReference type="EMBL" id="AUXT01000171">
    <property type="protein sequence ID" value="KZN46387.1"/>
    <property type="molecule type" value="Genomic_DNA"/>
</dbReference>
<dbReference type="InterPro" id="IPR029069">
    <property type="entry name" value="HotDog_dom_sf"/>
</dbReference>
<dbReference type="Pfam" id="PF13279">
    <property type="entry name" value="4HBT_2"/>
    <property type="match status" value="1"/>
</dbReference>
<dbReference type="AlphaFoldDB" id="A0A167BCV7"/>